<dbReference type="Gene3D" id="1.10.10.10">
    <property type="entry name" value="Winged helix-like DNA-binding domain superfamily/Winged helix DNA-binding domain"/>
    <property type="match status" value="1"/>
</dbReference>
<evidence type="ECO:0000313" key="7">
    <source>
        <dbReference type="EMBL" id="SHK74863.1"/>
    </source>
</evidence>
<dbReference type="SUPFAM" id="SSF88946">
    <property type="entry name" value="Sigma2 domain of RNA polymerase sigma factors"/>
    <property type="match status" value="1"/>
</dbReference>
<dbReference type="InterPro" id="IPR036388">
    <property type="entry name" value="WH-like_DNA-bd_sf"/>
</dbReference>
<dbReference type="AlphaFoldDB" id="A0A1M6V083"/>
<dbReference type="Pfam" id="PF04542">
    <property type="entry name" value="Sigma70_r2"/>
    <property type="match status" value="1"/>
</dbReference>
<dbReference type="Proteomes" id="UP000184386">
    <property type="component" value="Unassembled WGS sequence"/>
</dbReference>
<protein>
    <submittedName>
        <fullName evidence="7">RNA polymerase sigma-70 factor, ECF subfamily</fullName>
    </submittedName>
</protein>
<organism evidence="7 8">
    <name type="scientific">Anaerocolumna jejuensis DSM 15929</name>
    <dbReference type="NCBI Taxonomy" id="1121322"/>
    <lineage>
        <taxon>Bacteria</taxon>
        <taxon>Bacillati</taxon>
        <taxon>Bacillota</taxon>
        <taxon>Clostridia</taxon>
        <taxon>Lachnospirales</taxon>
        <taxon>Lachnospiraceae</taxon>
        <taxon>Anaerocolumna</taxon>
    </lineage>
</organism>
<dbReference type="InterPro" id="IPR013325">
    <property type="entry name" value="RNA_pol_sigma_r2"/>
</dbReference>
<dbReference type="InterPro" id="IPR039425">
    <property type="entry name" value="RNA_pol_sigma-70-like"/>
</dbReference>
<reference evidence="7 8" key="1">
    <citation type="submission" date="2016-11" db="EMBL/GenBank/DDBJ databases">
        <authorList>
            <person name="Jaros S."/>
            <person name="Januszkiewicz K."/>
            <person name="Wedrychowicz H."/>
        </authorList>
    </citation>
    <scope>NUCLEOTIDE SEQUENCE [LARGE SCALE GENOMIC DNA]</scope>
    <source>
        <strain evidence="7 8">DSM 15929</strain>
    </source>
</reference>
<dbReference type="STRING" id="1121322.SAMN02745136_03260"/>
<dbReference type="EMBL" id="FRAC01000016">
    <property type="protein sequence ID" value="SHK74863.1"/>
    <property type="molecule type" value="Genomic_DNA"/>
</dbReference>
<dbReference type="RefSeq" id="WP_073277823.1">
    <property type="nucleotide sequence ID" value="NZ_FRAC01000016.1"/>
</dbReference>
<dbReference type="OrthoDB" id="9782703at2"/>
<keyword evidence="2" id="KW-0805">Transcription regulation</keyword>
<dbReference type="InterPro" id="IPR013324">
    <property type="entry name" value="RNA_pol_sigma_r3/r4-like"/>
</dbReference>
<dbReference type="Gene3D" id="1.10.1740.10">
    <property type="match status" value="1"/>
</dbReference>
<keyword evidence="8" id="KW-1185">Reference proteome</keyword>
<evidence type="ECO:0000256" key="2">
    <source>
        <dbReference type="ARBA" id="ARBA00023015"/>
    </source>
</evidence>
<accession>A0A1M6V083</accession>
<gene>
    <name evidence="7" type="ORF">SAMN02745136_03260</name>
</gene>
<evidence type="ECO:0000259" key="6">
    <source>
        <dbReference type="Pfam" id="PF08281"/>
    </source>
</evidence>
<dbReference type="CDD" id="cd06171">
    <property type="entry name" value="Sigma70_r4"/>
    <property type="match status" value="1"/>
</dbReference>
<dbReference type="InterPro" id="IPR007627">
    <property type="entry name" value="RNA_pol_sigma70_r2"/>
</dbReference>
<sequence>MKDSVYTQLTEYITGNQNKFYRLAYSYLNNKEAALDAVQNAVCKALENYPSLRNPDYLKTWFYRVLVNECLAYRKKYRRELPLEEEFIKEDFYYQKEFDAGYELYDKVNKLPDKYKTVILLHYYEDMTLKEIADITGINLSTVKTRLYAGIRQLQKSLKGELI</sequence>
<dbReference type="GO" id="GO:0003677">
    <property type="term" value="F:DNA binding"/>
    <property type="evidence" value="ECO:0007669"/>
    <property type="project" value="InterPro"/>
</dbReference>
<dbReference type="InterPro" id="IPR014284">
    <property type="entry name" value="RNA_pol_sigma-70_dom"/>
</dbReference>
<proteinExistence type="inferred from homology"/>
<keyword evidence="4" id="KW-0804">Transcription</keyword>
<dbReference type="PANTHER" id="PTHR43133">
    <property type="entry name" value="RNA POLYMERASE ECF-TYPE SIGMA FACTO"/>
    <property type="match status" value="1"/>
</dbReference>
<comment type="similarity">
    <text evidence="1">Belongs to the sigma-70 factor family. ECF subfamily.</text>
</comment>
<keyword evidence="3" id="KW-0731">Sigma factor</keyword>
<evidence type="ECO:0000256" key="4">
    <source>
        <dbReference type="ARBA" id="ARBA00023163"/>
    </source>
</evidence>
<evidence type="ECO:0000256" key="3">
    <source>
        <dbReference type="ARBA" id="ARBA00023082"/>
    </source>
</evidence>
<dbReference type="Pfam" id="PF08281">
    <property type="entry name" value="Sigma70_r4_2"/>
    <property type="match status" value="1"/>
</dbReference>
<dbReference type="InterPro" id="IPR013249">
    <property type="entry name" value="RNA_pol_sigma70_r4_t2"/>
</dbReference>
<dbReference type="NCBIfam" id="TIGR02937">
    <property type="entry name" value="sigma70-ECF"/>
    <property type="match status" value="1"/>
</dbReference>
<evidence type="ECO:0000256" key="1">
    <source>
        <dbReference type="ARBA" id="ARBA00010641"/>
    </source>
</evidence>
<dbReference type="SUPFAM" id="SSF88659">
    <property type="entry name" value="Sigma3 and sigma4 domains of RNA polymerase sigma factors"/>
    <property type="match status" value="1"/>
</dbReference>
<name>A0A1M6V083_9FIRM</name>
<evidence type="ECO:0000259" key="5">
    <source>
        <dbReference type="Pfam" id="PF04542"/>
    </source>
</evidence>
<dbReference type="GO" id="GO:0006352">
    <property type="term" value="P:DNA-templated transcription initiation"/>
    <property type="evidence" value="ECO:0007669"/>
    <property type="project" value="InterPro"/>
</dbReference>
<dbReference type="PANTHER" id="PTHR43133:SF60">
    <property type="entry name" value="RNA POLYMERASE SIGMA FACTOR SIGV"/>
    <property type="match status" value="1"/>
</dbReference>
<evidence type="ECO:0000313" key="8">
    <source>
        <dbReference type="Proteomes" id="UP000184386"/>
    </source>
</evidence>
<feature type="domain" description="RNA polymerase sigma factor 70 region 4 type 2" evidence="6">
    <location>
        <begin position="103"/>
        <end position="154"/>
    </location>
</feature>
<feature type="domain" description="RNA polymerase sigma-70 region 2" evidence="5">
    <location>
        <begin position="15"/>
        <end position="79"/>
    </location>
</feature>
<dbReference type="GO" id="GO:0016987">
    <property type="term" value="F:sigma factor activity"/>
    <property type="evidence" value="ECO:0007669"/>
    <property type="project" value="UniProtKB-KW"/>
</dbReference>